<feature type="compositionally biased region" description="Polar residues" evidence="2">
    <location>
        <begin position="127"/>
        <end position="142"/>
    </location>
</feature>
<dbReference type="CDD" id="cd14688">
    <property type="entry name" value="bZIP_YAP"/>
    <property type="match status" value="1"/>
</dbReference>
<evidence type="ECO:0000313" key="4">
    <source>
        <dbReference type="Proteomes" id="UP000244855"/>
    </source>
</evidence>
<dbReference type="Gene3D" id="1.20.5.170">
    <property type="match status" value="1"/>
</dbReference>
<sequence>MTNRSNKPSSKGKAADLERVRNNQRRCRARQKEYIASLENRIHQYESAGAESETNKKLEQLAAENKSLKKLLHSLGLRDDFLQAYRNAMQIAPNLSLTSLLDNQSYSQAKNCRSPSLFLDVEQPHTTQATNHDNQAQNMSDDSNSKVRAPESGCQDSIQEDVLSPLNFFDLPTTSISVPELVPLDFPSESLEQLDLDSLMITGFSNTVTSDNVSETTSLCSWAFSLVMKNNAKGYSVADLDLKLRAGYRFGATCTQGCRVDNKILLSVLAEVS</sequence>
<evidence type="ECO:0000256" key="1">
    <source>
        <dbReference type="SAM" id="Coils"/>
    </source>
</evidence>
<protein>
    <recommendedName>
        <fullName evidence="5">BZIP domain-containing protein</fullName>
    </recommendedName>
</protein>
<evidence type="ECO:0008006" key="5">
    <source>
        <dbReference type="Google" id="ProtNLM"/>
    </source>
</evidence>
<dbReference type="EMBL" id="KZ805341">
    <property type="protein sequence ID" value="PVI02578.1"/>
    <property type="molecule type" value="Genomic_DNA"/>
</dbReference>
<accession>A0A2V1DW48</accession>
<feature type="coiled-coil region" evidence="1">
    <location>
        <begin position="28"/>
        <end position="78"/>
    </location>
</feature>
<dbReference type="STRING" id="97972.A0A2V1DW48"/>
<feature type="region of interest" description="Disordered" evidence="2">
    <location>
        <begin position="127"/>
        <end position="151"/>
    </location>
</feature>
<keyword evidence="4" id="KW-1185">Reference proteome</keyword>
<evidence type="ECO:0000256" key="2">
    <source>
        <dbReference type="SAM" id="MobiDB-lite"/>
    </source>
</evidence>
<organism evidence="3 4">
    <name type="scientific">Periconia macrospinosa</name>
    <dbReference type="NCBI Taxonomy" id="97972"/>
    <lineage>
        <taxon>Eukaryota</taxon>
        <taxon>Fungi</taxon>
        <taxon>Dikarya</taxon>
        <taxon>Ascomycota</taxon>
        <taxon>Pezizomycotina</taxon>
        <taxon>Dothideomycetes</taxon>
        <taxon>Pleosporomycetidae</taxon>
        <taxon>Pleosporales</taxon>
        <taxon>Massarineae</taxon>
        <taxon>Periconiaceae</taxon>
        <taxon>Periconia</taxon>
    </lineage>
</organism>
<dbReference type="Proteomes" id="UP000244855">
    <property type="component" value="Unassembled WGS sequence"/>
</dbReference>
<dbReference type="OrthoDB" id="4505928at2759"/>
<proteinExistence type="predicted"/>
<dbReference type="PANTHER" id="PTHR42070:SF1">
    <property type="entry name" value="FILAMENT ASSOCIATED PROTEIN, PUTATIVE (AFU_ORTHOLOGUE AFUA_8G06630)-RELATED"/>
    <property type="match status" value="1"/>
</dbReference>
<feature type="region of interest" description="Disordered" evidence="2">
    <location>
        <begin position="1"/>
        <end position="24"/>
    </location>
</feature>
<dbReference type="PANTHER" id="PTHR42070">
    <property type="entry name" value="FILAMENT ASSOCIATED PROTEIN, PUTATIVE (AFU_ORTHOLOGUE AFUA_8G06630)-RELATED"/>
    <property type="match status" value="1"/>
</dbReference>
<gene>
    <name evidence="3" type="ORF">DM02DRAFT_298805</name>
</gene>
<dbReference type="InterPro" id="IPR046347">
    <property type="entry name" value="bZIP_sf"/>
</dbReference>
<reference evidence="3 4" key="1">
    <citation type="journal article" date="2018" name="Sci. Rep.">
        <title>Comparative genomics provides insights into the lifestyle and reveals functional heterogeneity of dark septate endophytic fungi.</title>
        <authorList>
            <person name="Knapp D.G."/>
            <person name="Nemeth J.B."/>
            <person name="Barry K."/>
            <person name="Hainaut M."/>
            <person name="Henrissat B."/>
            <person name="Johnson J."/>
            <person name="Kuo A."/>
            <person name="Lim J.H.P."/>
            <person name="Lipzen A."/>
            <person name="Nolan M."/>
            <person name="Ohm R.A."/>
            <person name="Tamas L."/>
            <person name="Grigoriev I.V."/>
            <person name="Spatafora J.W."/>
            <person name="Nagy L.G."/>
            <person name="Kovacs G.M."/>
        </authorList>
    </citation>
    <scope>NUCLEOTIDE SEQUENCE [LARGE SCALE GENOMIC DNA]</scope>
    <source>
        <strain evidence="3 4">DSE2036</strain>
    </source>
</reference>
<dbReference type="SUPFAM" id="SSF57959">
    <property type="entry name" value="Leucine zipper domain"/>
    <property type="match status" value="1"/>
</dbReference>
<keyword evidence="1" id="KW-0175">Coiled coil</keyword>
<dbReference type="AlphaFoldDB" id="A0A2V1DW48"/>
<evidence type="ECO:0000313" key="3">
    <source>
        <dbReference type="EMBL" id="PVI02578.1"/>
    </source>
</evidence>
<name>A0A2V1DW48_9PLEO</name>
<dbReference type="GO" id="GO:0003700">
    <property type="term" value="F:DNA-binding transcription factor activity"/>
    <property type="evidence" value="ECO:0007669"/>
    <property type="project" value="InterPro"/>
</dbReference>